<keyword evidence="2" id="KW-0732">Signal</keyword>
<feature type="coiled-coil region" evidence="1">
    <location>
        <begin position="58"/>
        <end position="116"/>
    </location>
</feature>
<feature type="signal peptide" evidence="2">
    <location>
        <begin position="1"/>
        <end position="24"/>
    </location>
</feature>
<keyword evidence="4" id="KW-1185">Reference proteome</keyword>
<sequence length="254" mass="28302" precursor="true">MKTLTRTTLLSLAALLLPVDGASANQLERGYWLVNEIRGELVALTEQAHATLGRSNDAEDVLEEAQELERELRRFERAMTQRLPYHRLRRVLDQLAEEVEDEAEDLHEEVEEALEDLPRRHRRPVGPVYGDLYGGRYTSGYATRSPYGVHPYLPTAVPYTTKTVRYASDPLYRGYGKRKQVESISLGRSGLAISIGGGGVSVGVSPRVGYRHTVGYPATVAPQFGGRDALCEALLERSHRLLDLTNQLAGAFNR</sequence>
<name>A0A5C5ZSL6_9BACT</name>
<reference evidence="3 4" key="1">
    <citation type="submission" date="2019-02" db="EMBL/GenBank/DDBJ databases">
        <title>Deep-cultivation of Planctomycetes and their phenomic and genomic characterization uncovers novel biology.</title>
        <authorList>
            <person name="Wiegand S."/>
            <person name="Jogler M."/>
            <person name="Boedeker C."/>
            <person name="Pinto D."/>
            <person name="Vollmers J."/>
            <person name="Rivas-Marin E."/>
            <person name="Kohn T."/>
            <person name="Peeters S.H."/>
            <person name="Heuer A."/>
            <person name="Rast P."/>
            <person name="Oberbeckmann S."/>
            <person name="Bunk B."/>
            <person name="Jeske O."/>
            <person name="Meyerdierks A."/>
            <person name="Storesund J.E."/>
            <person name="Kallscheuer N."/>
            <person name="Luecker S."/>
            <person name="Lage O.M."/>
            <person name="Pohl T."/>
            <person name="Merkel B.J."/>
            <person name="Hornburger P."/>
            <person name="Mueller R.-W."/>
            <person name="Bruemmer F."/>
            <person name="Labrenz M."/>
            <person name="Spormann A.M."/>
            <person name="Op Den Camp H."/>
            <person name="Overmann J."/>
            <person name="Amann R."/>
            <person name="Jetten M.S.M."/>
            <person name="Mascher T."/>
            <person name="Medema M.H."/>
            <person name="Devos D.P."/>
            <person name="Kaster A.-K."/>
            <person name="Ovreas L."/>
            <person name="Rohde M."/>
            <person name="Galperin M.Y."/>
            <person name="Jogler C."/>
        </authorList>
    </citation>
    <scope>NUCLEOTIDE SEQUENCE [LARGE SCALE GENOMIC DNA]</scope>
    <source>
        <strain evidence="3 4">Mal64</strain>
    </source>
</reference>
<comment type="caution">
    <text evidence="3">The sequence shown here is derived from an EMBL/GenBank/DDBJ whole genome shotgun (WGS) entry which is preliminary data.</text>
</comment>
<evidence type="ECO:0000256" key="1">
    <source>
        <dbReference type="SAM" id="Coils"/>
    </source>
</evidence>
<dbReference type="RefSeq" id="WP_146396163.1">
    <property type="nucleotide sequence ID" value="NZ_SJPQ01000001.1"/>
</dbReference>
<keyword evidence="1" id="KW-0175">Coiled coil</keyword>
<dbReference type="Proteomes" id="UP000315440">
    <property type="component" value="Unassembled WGS sequence"/>
</dbReference>
<protein>
    <submittedName>
        <fullName evidence="3">Uncharacterized protein</fullName>
    </submittedName>
</protein>
<evidence type="ECO:0000256" key="2">
    <source>
        <dbReference type="SAM" id="SignalP"/>
    </source>
</evidence>
<evidence type="ECO:0000313" key="3">
    <source>
        <dbReference type="EMBL" id="TWT89977.1"/>
    </source>
</evidence>
<evidence type="ECO:0000313" key="4">
    <source>
        <dbReference type="Proteomes" id="UP000315440"/>
    </source>
</evidence>
<dbReference type="AlphaFoldDB" id="A0A5C5ZSL6"/>
<feature type="chain" id="PRO_5023139450" evidence="2">
    <location>
        <begin position="25"/>
        <end position="254"/>
    </location>
</feature>
<accession>A0A5C5ZSL6</accession>
<proteinExistence type="predicted"/>
<organism evidence="3 4">
    <name type="scientific">Pseudobythopirellula maris</name>
    <dbReference type="NCBI Taxonomy" id="2527991"/>
    <lineage>
        <taxon>Bacteria</taxon>
        <taxon>Pseudomonadati</taxon>
        <taxon>Planctomycetota</taxon>
        <taxon>Planctomycetia</taxon>
        <taxon>Pirellulales</taxon>
        <taxon>Lacipirellulaceae</taxon>
        <taxon>Pseudobythopirellula</taxon>
    </lineage>
</organism>
<dbReference type="EMBL" id="SJPQ01000001">
    <property type="protein sequence ID" value="TWT89977.1"/>
    <property type="molecule type" value="Genomic_DNA"/>
</dbReference>
<gene>
    <name evidence="3" type="ORF">Mal64_03590</name>
</gene>